<feature type="transmembrane region" description="Helical" evidence="2">
    <location>
        <begin position="268"/>
        <end position="293"/>
    </location>
</feature>
<dbReference type="AlphaFoldDB" id="A0A3N4KJT4"/>
<keyword evidence="2" id="KW-0812">Transmembrane</keyword>
<dbReference type="OrthoDB" id="10041630at2759"/>
<keyword evidence="2" id="KW-1133">Transmembrane helix</keyword>
<feature type="transmembrane region" description="Helical" evidence="2">
    <location>
        <begin position="200"/>
        <end position="221"/>
    </location>
</feature>
<proteinExistence type="predicted"/>
<feature type="transmembrane region" description="Helical" evidence="2">
    <location>
        <begin position="45"/>
        <end position="74"/>
    </location>
</feature>
<dbReference type="PANTHER" id="PTHR38421:SF1">
    <property type="entry name" value="TRANSMEMBRANE PROTEIN"/>
    <property type="match status" value="1"/>
</dbReference>
<feature type="region of interest" description="Disordered" evidence="1">
    <location>
        <begin position="353"/>
        <end position="377"/>
    </location>
</feature>
<keyword evidence="4" id="KW-1185">Reference proteome</keyword>
<reference evidence="3 4" key="1">
    <citation type="journal article" date="2018" name="Nat. Ecol. Evol.">
        <title>Pezizomycetes genomes reveal the molecular basis of ectomycorrhizal truffle lifestyle.</title>
        <authorList>
            <person name="Murat C."/>
            <person name="Payen T."/>
            <person name="Noel B."/>
            <person name="Kuo A."/>
            <person name="Morin E."/>
            <person name="Chen J."/>
            <person name="Kohler A."/>
            <person name="Krizsan K."/>
            <person name="Balestrini R."/>
            <person name="Da Silva C."/>
            <person name="Montanini B."/>
            <person name="Hainaut M."/>
            <person name="Levati E."/>
            <person name="Barry K.W."/>
            <person name="Belfiori B."/>
            <person name="Cichocki N."/>
            <person name="Clum A."/>
            <person name="Dockter R.B."/>
            <person name="Fauchery L."/>
            <person name="Guy J."/>
            <person name="Iotti M."/>
            <person name="Le Tacon F."/>
            <person name="Lindquist E.A."/>
            <person name="Lipzen A."/>
            <person name="Malagnac F."/>
            <person name="Mello A."/>
            <person name="Molinier V."/>
            <person name="Miyauchi S."/>
            <person name="Poulain J."/>
            <person name="Riccioni C."/>
            <person name="Rubini A."/>
            <person name="Sitrit Y."/>
            <person name="Splivallo R."/>
            <person name="Traeger S."/>
            <person name="Wang M."/>
            <person name="Zifcakova L."/>
            <person name="Wipf D."/>
            <person name="Zambonelli A."/>
            <person name="Paolocci F."/>
            <person name="Nowrousian M."/>
            <person name="Ottonello S."/>
            <person name="Baldrian P."/>
            <person name="Spatafora J.W."/>
            <person name="Henrissat B."/>
            <person name="Nagy L.G."/>
            <person name="Aury J.M."/>
            <person name="Wincker P."/>
            <person name="Grigoriev I.V."/>
            <person name="Bonfante P."/>
            <person name="Martin F.M."/>
        </authorList>
    </citation>
    <scope>NUCLEOTIDE SEQUENCE [LARGE SCALE GENOMIC DNA]</scope>
    <source>
        <strain evidence="3 4">CCBAS932</strain>
    </source>
</reference>
<gene>
    <name evidence="3" type="ORF">P167DRAFT_539141</name>
</gene>
<feature type="transmembrane region" description="Helical" evidence="2">
    <location>
        <begin position="174"/>
        <end position="194"/>
    </location>
</feature>
<evidence type="ECO:0000256" key="1">
    <source>
        <dbReference type="SAM" id="MobiDB-lite"/>
    </source>
</evidence>
<dbReference type="EMBL" id="ML119161">
    <property type="protein sequence ID" value="RPB08581.1"/>
    <property type="molecule type" value="Genomic_DNA"/>
</dbReference>
<sequence>MSKTTPSPNFDLNAIIRGAQLTIVGALRALQNPDLFKQEHYRQAVIAVGIGIAIRLVVLAPILIFKLIFGFFGLFVDMSAGYSLISYMEFAEESVLQIPFFLMQLMRYIAPTLDDMFMQSLKWVDDTYMTKHSTEDRSTLRELYHPRLASYRPIPPADGKRPILVFLQRWGRRAGISLAVYLLSFTPGIGRFVLPSASFYTLSSALGPAPAIGIFTVGLFLPRRWMVMFLQSYFASRGLMRELLEPYFSRIPFSSDQKRRWFREREGILFGFGVGFYFLTRIPWLGVLIYGIAEASTAYLITKVAAPLPEPKDLTKEELERLVVWENKHEFLNLEFGKLDKLNIRDLNKNRKSQTAAAAGVQRPPPMYTPAEVRKEL</sequence>
<protein>
    <recommendedName>
        <fullName evidence="5">Transmembrane protein UsgS</fullName>
    </recommendedName>
</protein>
<dbReference type="PANTHER" id="PTHR38421">
    <property type="entry name" value="TRANSMEMBRANE PROTEIN USGS"/>
    <property type="match status" value="1"/>
</dbReference>
<organism evidence="3 4">
    <name type="scientific">Morchella conica CCBAS932</name>
    <dbReference type="NCBI Taxonomy" id="1392247"/>
    <lineage>
        <taxon>Eukaryota</taxon>
        <taxon>Fungi</taxon>
        <taxon>Dikarya</taxon>
        <taxon>Ascomycota</taxon>
        <taxon>Pezizomycotina</taxon>
        <taxon>Pezizomycetes</taxon>
        <taxon>Pezizales</taxon>
        <taxon>Morchellaceae</taxon>
        <taxon>Morchella</taxon>
    </lineage>
</organism>
<name>A0A3N4KJT4_9PEZI</name>
<accession>A0A3N4KJT4</accession>
<evidence type="ECO:0000256" key="2">
    <source>
        <dbReference type="SAM" id="Phobius"/>
    </source>
</evidence>
<dbReference type="Proteomes" id="UP000277580">
    <property type="component" value="Unassembled WGS sequence"/>
</dbReference>
<evidence type="ECO:0000313" key="4">
    <source>
        <dbReference type="Proteomes" id="UP000277580"/>
    </source>
</evidence>
<keyword evidence="2" id="KW-0472">Membrane</keyword>
<dbReference type="InParanoid" id="A0A3N4KJT4"/>
<evidence type="ECO:0000313" key="3">
    <source>
        <dbReference type="EMBL" id="RPB08581.1"/>
    </source>
</evidence>
<evidence type="ECO:0008006" key="5">
    <source>
        <dbReference type="Google" id="ProtNLM"/>
    </source>
</evidence>